<dbReference type="SUPFAM" id="SSF54001">
    <property type="entry name" value="Cysteine proteinases"/>
    <property type="match status" value="1"/>
</dbReference>
<protein>
    <submittedName>
        <fullName evidence="1">Permuted papain-like amidase YaeF/Yiix C92 family enzyme</fullName>
    </submittedName>
</protein>
<dbReference type="InterPro" id="IPR024453">
    <property type="entry name" value="Peptidase_C92"/>
</dbReference>
<dbReference type="Pfam" id="PF05708">
    <property type="entry name" value="Peptidase_C92"/>
    <property type="match status" value="1"/>
</dbReference>
<dbReference type="EMBL" id="QLMI01000002">
    <property type="protein sequence ID" value="RAK24492.1"/>
    <property type="molecule type" value="Genomic_DNA"/>
</dbReference>
<keyword evidence="2" id="KW-1185">Reference proteome</keyword>
<accession>A0A327YV26</accession>
<comment type="caution">
    <text evidence="1">The sequence shown here is derived from an EMBL/GenBank/DDBJ whole genome shotgun (WGS) entry which is preliminary data.</text>
</comment>
<organism evidence="1 2">
    <name type="scientific">Flavobacterium aquaticum</name>
    <dbReference type="NCBI Taxonomy" id="1236486"/>
    <lineage>
        <taxon>Bacteria</taxon>
        <taxon>Pseudomonadati</taxon>
        <taxon>Bacteroidota</taxon>
        <taxon>Flavobacteriia</taxon>
        <taxon>Flavobacteriales</taxon>
        <taxon>Flavobacteriaceae</taxon>
        <taxon>Flavobacterium</taxon>
    </lineage>
</organism>
<dbReference type="AlphaFoldDB" id="A0A327YV26"/>
<sequence>MKNKTLLLFFLLFQFSFSQNVKLKTGDILFQSMNCGPLCEAINEVTEGYQGKDFSHLGMVYIKNDSIFVIEAAGKAVKVTPYETFKTYTKEEMFVGRLKRKYRKYIPEAISFSLQQVGVPYDDEYLYDNGKYYCSELIYDAFLHSYKKPLFDLFPMTFKSPKSNEYFEVWADYYKKLKMEIPEGQLGCNPGGISTSDKLNIIGTIE</sequence>
<evidence type="ECO:0000313" key="1">
    <source>
        <dbReference type="EMBL" id="RAK24492.1"/>
    </source>
</evidence>
<name>A0A327YV26_9FLAO</name>
<dbReference type="Proteomes" id="UP000249620">
    <property type="component" value="Unassembled WGS sequence"/>
</dbReference>
<dbReference type="RefSeq" id="WP_111566269.1">
    <property type="nucleotide sequence ID" value="NZ_QLMI01000002.1"/>
</dbReference>
<proteinExistence type="predicted"/>
<dbReference type="OrthoDB" id="195541at2"/>
<evidence type="ECO:0000313" key="2">
    <source>
        <dbReference type="Proteomes" id="UP000249620"/>
    </source>
</evidence>
<gene>
    <name evidence="1" type="ORF">B0I03_102353</name>
</gene>
<reference evidence="1 2" key="1">
    <citation type="submission" date="2018-06" db="EMBL/GenBank/DDBJ databases">
        <title>Genomic Encyclopedia of Type Strains, Phase III (KMG-III): the genomes of soil and plant-associated and newly described type strains.</title>
        <authorList>
            <person name="Whitman W."/>
        </authorList>
    </citation>
    <scope>NUCLEOTIDE SEQUENCE [LARGE SCALE GENOMIC DNA]</scope>
    <source>
        <strain evidence="1 2">CGMCC 1.12398</strain>
    </source>
</reference>
<dbReference type="InterPro" id="IPR038765">
    <property type="entry name" value="Papain-like_cys_pep_sf"/>
</dbReference>
<dbReference type="Gene3D" id="3.90.1720.10">
    <property type="entry name" value="endopeptidase domain like (from Nostoc punctiforme)"/>
    <property type="match status" value="1"/>
</dbReference>